<protein>
    <recommendedName>
        <fullName evidence="4">SnoaL-like polyketide cyclase</fullName>
    </recommendedName>
</protein>
<dbReference type="Pfam" id="PF07366">
    <property type="entry name" value="SnoaL"/>
    <property type="match status" value="2"/>
</dbReference>
<dbReference type="PANTHER" id="PTHR38436:SF1">
    <property type="entry name" value="ESTER CYCLASE"/>
    <property type="match status" value="1"/>
</dbReference>
<organism evidence="2 3">
    <name type="scientific">Enterocloster bolteae</name>
    <dbReference type="NCBI Taxonomy" id="208479"/>
    <lineage>
        <taxon>Bacteria</taxon>
        <taxon>Bacillati</taxon>
        <taxon>Bacillota</taxon>
        <taxon>Clostridia</taxon>
        <taxon>Lachnospirales</taxon>
        <taxon>Lachnospiraceae</taxon>
        <taxon>Enterocloster</taxon>
    </lineage>
</organism>
<proteinExistence type="predicted"/>
<accession>A0A412ZEW9</accession>
<comment type="caution">
    <text evidence="2">The sequence shown here is derived from an EMBL/GenBank/DDBJ whole genome shotgun (WGS) entry which is preliminary data.</text>
</comment>
<dbReference type="RefSeq" id="WP_118017465.1">
    <property type="nucleotide sequence ID" value="NZ_CAUHGS010000001.1"/>
</dbReference>
<dbReference type="PANTHER" id="PTHR38436">
    <property type="entry name" value="POLYKETIDE CYCLASE SNOAL-LIKE DOMAIN"/>
    <property type="match status" value="1"/>
</dbReference>
<evidence type="ECO:0000313" key="3">
    <source>
        <dbReference type="Proteomes" id="UP000284543"/>
    </source>
</evidence>
<dbReference type="GO" id="GO:0030638">
    <property type="term" value="P:polyketide metabolic process"/>
    <property type="evidence" value="ECO:0007669"/>
    <property type="project" value="InterPro"/>
</dbReference>
<dbReference type="EMBL" id="QRZM01000001">
    <property type="protein sequence ID" value="RGV78761.1"/>
    <property type="molecule type" value="Genomic_DNA"/>
</dbReference>
<sequence length="424" mass="48509">MSEVKNTKNQAAQAEDILREPSGEQKESGTGGKKEDCDRNIRYRGNVYQETLGQLSVPLKDDITVMWKDGKAREQEVPMPGFGKWRDPADFIIRHTYDIWDDKGMGKIYDHYKHNALVHTSDGVTYGRDQVIANSVMKLAGYPDIKDYIDDVIWASDGNGGFHTSMRWTWIGHNTGHTIYGPPTGRKVVVWGVANCYVKGDRVVEEWVVYNEISLIRQLGYNPMKVLEATANKGGSAKADTGTWGEIERLNGEFAPDKFGDNNGRYSDIEYFIRKSYHEIYNRRMFNQFKDNYAPDYRYHGPSDRELVGRGDFLQDQLNLFQAFPNLAMQVEDVYYLYDEKRDEYRCATRWNIIGTHEGFGIYGPATGAHVVISGISQHIIKDGMFREEWSIYDEFALMRKLAQKRMAMKDNTDGAGNDDGLKA</sequence>
<feature type="region of interest" description="Disordered" evidence="1">
    <location>
        <begin position="1"/>
        <end position="38"/>
    </location>
</feature>
<dbReference type="Proteomes" id="UP000284543">
    <property type="component" value="Unassembled WGS sequence"/>
</dbReference>
<dbReference type="AlphaFoldDB" id="A0A412ZEW9"/>
<name>A0A412ZEW9_9FIRM</name>
<dbReference type="InterPro" id="IPR009959">
    <property type="entry name" value="Cyclase_SnoaL-like"/>
</dbReference>
<evidence type="ECO:0000256" key="1">
    <source>
        <dbReference type="SAM" id="MobiDB-lite"/>
    </source>
</evidence>
<feature type="compositionally biased region" description="Basic and acidic residues" evidence="1">
    <location>
        <begin position="16"/>
        <end position="38"/>
    </location>
</feature>
<reference evidence="2 3" key="1">
    <citation type="submission" date="2018-08" db="EMBL/GenBank/DDBJ databases">
        <title>A genome reference for cultivated species of the human gut microbiota.</title>
        <authorList>
            <person name="Zou Y."/>
            <person name="Xue W."/>
            <person name="Luo G."/>
        </authorList>
    </citation>
    <scope>NUCLEOTIDE SEQUENCE [LARGE SCALE GENOMIC DNA]</scope>
    <source>
        <strain evidence="2 3">AF14-18</strain>
    </source>
</reference>
<gene>
    <name evidence="2" type="ORF">DWW02_03240</name>
</gene>
<evidence type="ECO:0000313" key="2">
    <source>
        <dbReference type="EMBL" id="RGV78761.1"/>
    </source>
</evidence>
<dbReference type="Gene3D" id="3.10.450.50">
    <property type="match status" value="2"/>
</dbReference>
<dbReference type="SUPFAM" id="SSF54427">
    <property type="entry name" value="NTF2-like"/>
    <property type="match status" value="2"/>
</dbReference>
<evidence type="ECO:0008006" key="4">
    <source>
        <dbReference type="Google" id="ProtNLM"/>
    </source>
</evidence>
<dbReference type="InterPro" id="IPR032710">
    <property type="entry name" value="NTF2-like_dom_sf"/>
</dbReference>